<feature type="transmembrane region" description="Helical" evidence="5">
    <location>
        <begin position="12"/>
        <end position="32"/>
    </location>
</feature>
<feature type="transmembrane region" description="Helical" evidence="5">
    <location>
        <begin position="332"/>
        <end position="355"/>
    </location>
</feature>
<dbReference type="GO" id="GO:0016020">
    <property type="term" value="C:membrane"/>
    <property type="evidence" value="ECO:0007669"/>
    <property type="project" value="UniProtKB-SubCell"/>
</dbReference>
<dbReference type="EMBL" id="UINC01041252">
    <property type="protein sequence ID" value="SVB42261.1"/>
    <property type="molecule type" value="Genomic_DNA"/>
</dbReference>
<protein>
    <recommendedName>
        <fullName evidence="6">NADH:quinone oxidoreductase/Mrp antiporter transmembrane domain-containing protein</fullName>
    </recommendedName>
</protein>
<evidence type="ECO:0000313" key="7">
    <source>
        <dbReference type="EMBL" id="SVB42261.1"/>
    </source>
</evidence>
<dbReference type="InterPro" id="IPR001750">
    <property type="entry name" value="ND/Mrp_TM"/>
</dbReference>
<organism evidence="7">
    <name type="scientific">marine metagenome</name>
    <dbReference type="NCBI Taxonomy" id="408172"/>
    <lineage>
        <taxon>unclassified sequences</taxon>
        <taxon>metagenomes</taxon>
        <taxon>ecological metagenomes</taxon>
    </lineage>
</organism>
<feature type="transmembrane region" description="Helical" evidence="5">
    <location>
        <begin position="112"/>
        <end position="129"/>
    </location>
</feature>
<keyword evidence="4 5" id="KW-0472">Membrane</keyword>
<dbReference type="PANTHER" id="PTHR22773">
    <property type="entry name" value="NADH DEHYDROGENASE"/>
    <property type="match status" value="1"/>
</dbReference>
<feature type="transmembrane region" description="Helical" evidence="5">
    <location>
        <begin position="376"/>
        <end position="393"/>
    </location>
</feature>
<feature type="transmembrane region" description="Helical" evidence="5">
    <location>
        <begin position="167"/>
        <end position="188"/>
    </location>
</feature>
<dbReference type="InterPro" id="IPR010096">
    <property type="entry name" value="NADH-Q_OxRdtase_suN/2"/>
</dbReference>
<feature type="transmembrane region" description="Helical" evidence="5">
    <location>
        <begin position="85"/>
        <end position="105"/>
    </location>
</feature>
<keyword evidence="2 5" id="KW-0812">Transmembrane</keyword>
<dbReference type="GO" id="GO:0008137">
    <property type="term" value="F:NADH dehydrogenase (ubiquinone) activity"/>
    <property type="evidence" value="ECO:0007669"/>
    <property type="project" value="InterPro"/>
</dbReference>
<dbReference type="Pfam" id="PF00361">
    <property type="entry name" value="Proton_antipo_M"/>
    <property type="match status" value="1"/>
</dbReference>
<keyword evidence="3 5" id="KW-1133">Transmembrane helix</keyword>
<evidence type="ECO:0000256" key="5">
    <source>
        <dbReference type="SAM" id="Phobius"/>
    </source>
</evidence>
<feature type="transmembrane region" description="Helical" evidence="5">
    <location>
        <begin position="248"/>
        <end position="272"/>
    </location>
</feature>
<dbReference type="HAMAP" id="MF_00445">
    <property type="entry name" value="NDH1_NuoN_1"/>
    <property type="match status" value="1"/>
</dbReference>
<feature type="transmembrane region" description="Helical" evidence="5">
    <location>
        <begin position="278"/>
        <end position="300"/>
    </location>
</feature>
<gene>
    <name evidence="7" type="ORF">METZ01_LOCUS195115</name>
</gene>
<feature type="transmembrane region" description="Helical" evidence="5">
    <location>
        <begin position="307"/>
        <end position="326"/>
    </location>
</feature>
<accession>A0A382DX02</accession>
<evidence type="ECO:0000259" key="6">
    <source>
        <dbReference type="Pfam" id="PF00361"/>
    </source>
</evidence>
<feature type="transmembrane region" description="Helical" evidence="5">
    <location>
        <begin position="212"/>
        <end position="236"/>
    </location>
</feature>
<dbReference type="GO" id="GO:0042773">
    <property type="term" value="P:ATP synthesis coupled electron transport"/>
    <property type="evidence" value="ECO:0007669"/>
    <property type="project" value="InterPro"/>
</dbReference>
<reference evidence="7" key="1">
    <citation type="submission" date="2018-05" db="EMBL/GenBank/DDBJ databases">
        <authorList>
            <person name="Lanie J.A."/>
            <person name="Ng W.-L."/>
            <person name="Kazmierczak K.M."/>
            <person name="Andrzejewski T.M."/>
            <person name="Davidsen T.M."/>
            <person name="Wayne K.J."/>
            <person name="Tettelin H."/>
            <person name="Glass J.I."/>
            <person name="Rusch D."/>
            <person name="Podicherti R."/>
            <person name="Tsui H.-C.T."/>
            <person name="Winkler M.E."/>
        </authorList>
    </citation>
    <scope>NUCLEOTIDE SEQUENCE</scope>
</reference>
<comment type="subcellular location">
    <subcellularLocation>
        <location evidence="1">Membrane</location>
        <topology evidence="1">Multi-pass membrane protein</topology>
    </subcellularLocation>
</comment>
<feature type="transmembrane region" description="Helical" evidence="5">
    <location>
        <begin position="135"/>
        <end position="155"/>
    </location>
</feature>
<evidence type="ECO:0000256" key="3">
    <source>
        <dbReference type="ARBA" id="ARBA00022989"/>
    </source>
</evidence>
<feature type="transmembrane region" description="Helical" evidence="5">
    <location>
        <begin position="460"/>
        <end position="480"/>
    </location>
</feature>
<evidence type="ECO:0000256" key="1">
    <source>
        <dbReference type="ARBA" id="ARBA00004141"/>
    </source>
</evidence>
<evidence type="ECO:0000256" key="4">
    <source>
        <dbReference type="ARBA" id="ARBA00023136"/>
    </source>
</evidence>
<name>A0A382DX02_9ZZZZ</name>
<feature type="domain" description="NADH:quinone oxidoreductase/Mrp antiporter transmembrane" evidence="6">
    <location>
        <begin position="132"/>
        <end position="425"/>
    </location>
</feature>
<proteinExistence type="inferred from homology"/>
<evidence type="ECO:0000256" key="2">
    <source>
        <dbReference type="ARBA" id="ARBA00022692"/>
    </source>
</evidence>
<dbReference type="NCBIfam" id="TIGR01770">
    <property type="entry name" value="NDH_I_N"/>
    <property type="match status" value="1"/>
</dbReference>
<feature type="transmembrane region" description="Helical" evidence="5">
    <location>
        <begin position="413"/>
        <end position="432"/>
    </location>
</feature>
<sequence length="507" mass="54507">MELDFSSQAHYLVALLPEIVLSGWGIVILLMGAGNRHSMNERSAADLGWLTLSGILAAAFVNGWLYGVTEVGDHAMVAVDGLALFSNWIILAAAALGILISMSYVERQNLQAGEFYGLLIYSTVGLMVMTAAQDLIVIFLGLEIMSIAVYALTAINRHDRRSAEAGVKYFILGAFSTGFFLYGIALVYGATGSTHVREIAESVWSGGAHDELLLFGIALMAVGFSFKVSAIPFHMWTPDVYEGAPTPVTAFMSAAVKAGAVLAFLRVFSVAFEGAYESWWVILWWLSAITMVGANLIALVQVSIKRMLAYSGIAHAGYLIAAIVSANDTAAAGLLFHLLVYTLMNVGAFGVVILVSGQTEARLKIEDYSGFGWKQPILGLTLTVFLLSLAGFPGTGGFMGKIFLLQGTIEADLVYLSVILVLTTVASYWYYLRVAWFMWMREIPETQTDIEVVVPIPMRLALVASVALVLYLGVFPGVAIDLAQTSVDGLIDGSRSFLGVTPSLVSP</sequence>
<feature type="transmembrane region" description="Helical" evidence="5">
    <location>
        <begin position="44"/>
        <end position="65"/>
    </location>
</feature>
<dbReference type="AlphaFoldDB" id="A0A382DX02"/>